<reference evidence="3 4" key="1">
    <citation type="submission" date="2019-07" db="EMBL/GenBank/DDBJ databases">
        <title>Genomic Encyclopedia of Archaeal and Bacterial Type Strains, Phase II (KMG-II): from individual species to whole genera.</title>
        <authorList>
            <person name="Goeker M."/>
        </authorList>
    </citation>
    <scope>NUCLEOTIDE SEQUENCE [LARGE SCALE GENOMIC DNA]</scope>
    <source>
        <strain evidence="3 4">ATCC BAA-1854</strain>
    </source>
</reference>
<feature type="transmembrane region" description="Helical" evidence="1">
    <location>
        <begin position="208"/>
        <end position="229"/>
    </location>
</feature>
<feature type="transmembrane region" description="Helical" evidence="1">
    <location>
        <begin position="265"/>
        <end position="287"/>
    </location>
</feature>
<gene>
    <name evidence="3" type="ORF">JN11_02964</name>
</gene>
<feature type="transmembrane region" description="Helical" evidence="1">
    <location>
        <begin position="122"/>
        <end position="145"/>
    </location>
</feature>
<dbReference type="GO" id="GO:0000271">
    <property type="term" value="P:polysaccharide biosynthetic process"/>
    <property type="evidence" value="ECO:0007669"/>
    <property type="project" value="TreeGrafter"/>
</dbReference>
<dbReference type="PANTHER" id="PTHR23028:SF53">
    <property type="entry name" value="ACYL_TRANSF_3 DOMAIN-CONTAINING PROTEIN"/>
    <property type="match status" value="1"/>
</dbReference>
<comment type="caution">
    <text evidence="3">The sequence shown here is derived from an EMBL/GenBank/DDBJ whole genome shotgun (WGS) entry which is preliminary data.</text>
</comment>
<feature type="transmembrane region" description="Helical" evidence="1">
    <location>
        <begin position="235"/>
        <end position="253"/>
    </location>
</feature>
<evidence type="ECO:0000256" key="1">
    <source>
        <dbReference type="SAM" id="Phobius"/>
    </source>
</evidence>
<feature type="transmembrane region" description="Helical" evidence="1">
    <location>
        <begin position="179"/>
        <end position="196"/>
    </location>
</feature>
<name>A0A562U0A0_9SPHI</name>
<keyword evidence="1" id="KW-0472">Membrane</keyword>
<dbReference type="AlphaFoldDB" id="A0A562U0A0"/>
<dbReference type="InterPro" id="IPR050879">
    <property type="entry name" value="Acyltransferase_3"/>
</dbReference>
<evidence type="ECO:0000313" key="3">
    <source>
        <dbReference type="EMBL" id="TWI98776.1"/>
    </source>
</evidence>
<keyword evidence="4" id="KW-1185">Reference proteome</keyword>
<dbReference type="PANTHER" id="PTHR23028">
    <property type="entry name" value="ACETYLTRANSFERASE"/>
    <property type="match status" value="1"/>
</dbReference>
<dbReference type="OrthoDB" id="290051at2"/>
<dbReference type="Proteomes" id="UP000317010">
    <property type="component" value="Unassembled WGS sequence"/>
</dbReference>
<feature type="transmembrane region" description="Helical" evidence="1">
    <location>
        <begin position="12"/>
        <end position="44"/>
    </location>
</feature>
<accession>A0A562U0A0</accession>
<keyword evidence="1" id="KW-0812">Transmembrane</keyword>
<dbReference type="Pfam" id="PF01757">
    <property type="entry name" value="Acyl_transf_3"/>
    <property type="match status" value="1"/>
</dbReference>
<evidence type="ECO:0000313" key="4">
    <source>
        <dbReference type="Proteomes" id="UP000317010"/>
    </source>
</evidence>
<dbReference type="GO" id="GO:0016020">
    <property type="term" value="C:membrane"/>
    <property type="evidence" value="ECO:0007669"/>
    <property type="project" value="TreeGrafter"/>
</dbReference>
<dbReference type="GO" id="GO:0016747">
    <property type="term" value="F:acyltransferase activity, transferring groups other than amino-acyl groups"/>
    <property type="evidence" value="ECO:0007669"/>
    <property type="project" value="InterPro"/>
</dbReference>
<feature type="domain" description="Acyltransferase 3" evidence="2">
    <location>
        <begin position="8"/>
        <end position="316"/>
    </location>
</feature>
<feature type="transmembrane region" description="Helical" evidence="1">
    <location>
        <begin position="152"/>
        <end position="173"/>
    </location>
</feature>
<keyword evidence="1" id="KW-1133">Transmembrane helix</keyword>
<feature type="transmembrane region" description="Helical" evidence="1">
    <location>
        <begin position="65"/>
        <end position="85"/>
    </location>
</feature>
<evidence type="ECO:0000259" key="2">
    <source>
        <dbReference type="Pfam" id="PF01757"/>
    </source>
</evidence>
<organism evidence="3 4">
    <name type="scientific">Mucilaginibacter frigoritolerans</name>
    <dbReference type="NCBI Taxonomy" id="652788"/>
    <lineage>
        <taxon>Bacteria</taxon>
        <taxon>Pseudomonadati</taxon>
        <taxon>Bacteroidota</taxon>
        <taxon>Sphingobacteriia</taxon>
        <taxon>Sphingobacteriales</taxon>
        <taxon>Sphingobacteriaceae</taxon>
        <taxon>Mucilaginibacter</taxon>
    </lineage>
</organism>
<sequence>MLKPGQTRFILAFMVILFHLSQSVFLGEFAVGCFFILSGYWISLMYERKYSKIKSTLKVFYISRVWRLLPVFYTFTILAIITSVLTHHDLLLKFNELDTLQKKLFLTANLIVLGYANSKNPIIVPAWSLDIEMQFYLVFPLLIYFLRNKKQWLIAVTVLFFLTTVFILATHQTYLSKTVFNYLFLFFTGVIIYYFNVKPGKVVERGSLLILLLIFAAHLLIPSLLVRVRDNSGEYYAVLSLVMILMATPALINSAHNQTNKFDKFLGEMSFTIYLSHWVWIVPYNALILNASKAARVPYVAGFMVITLLSSYIVYRFIDRPSEKLRHNWIKKQALKTEPEFNAAQKHKVAVT</sequence>
<dbReference type="RefSeq" id="WP_144913713.1">
    <property type="nucleotide sequence ID" value="NZ_VLLI01000008.1"/>
</dbReference>
<proteinExistence type="predicted"/>
<dbReference type="EMBL" id="VLLI01000008">
    <property type="protein sequence ID" value="TWI98776.1"/>
    <property type="molecule type" value="Genomic_DNA"/>
</dbReference>
<feature type="transmembrane region" description="Helical" evidence="1">
    <location>
        <begin position="299"/>
        <end position="318"/>
    </location>
</feature>
<protein>
    <submittedName>
        <fullName evidence="3">Peptidoglycan/LPS O-acetylase OafA/YrhL</fullName>
    </submittedName>
</protein>
<dbReference type="InterPro" id="IPR002656">
    <property type="entry name" value="Acyl_transf_3_dom"/>
</dbReference>